<feature type="region of interest" description="Disordered" evidence="1">
    <location>
        <begin position="29"/>
        <end position="61"/>
    </location>
</feature>
<name>A0A7M7GFI8_STRPU</name>
<dbReference type="SUPFAM" id="SSF56672">
    <property type="entry name" value="DNA/RNA polymerases"/>
    <property type="match status" value="1"/>
</dbReference>
<feature type="compositionally biased region" description="Basic and acidic residues" evidence="1">
    <location>
        <begin position="358"/>
        <end position="370"/>
    </location>
</feature>
<dbReference type="SUPFAM" id="SSF53098">
    <property type="entry name" value="Ribonuclease H-like"/>
    <property type="match status" value="1"/>
</dbReference>
<dbReference type="GO" id="GO:0015074">
    <property type="term" value="P:DNA integration"/>
    <property type="evidence" value="ECO:0007669"/>
    <property type="project" value="InterPro"/>
</dbReference>
<dbReference type="InterPro" id="IPR005312">
    <property type="entry name" value="DUF1759"/>
</dbReference>
<dbReference type="Gene3D" id="3.10.10.10">
    <property type="entry name" value="HIV Type 1 Reverse Transcriptase, subunit A, domain 1"/>
    <property type="match status" value="1"/>
</dbReference>
<dbReference type="RefSeq" id="XP_003725633.3">
    <property type="nucleotide sequence ID" value="XM_003725585.3"/>
</dbReference>
<sequence length="1747" mass="199464">MEEKHSGLMDKVMNTLVLLRGDVASKASSRCKEWVDNGPPAATNNEDASKEPAARAEASPNPDEGVLKFLAMSRLPVPESGIFGGDPLEYTSWKRSYDNLIGQQGIPPQEKFYFLLKYLRGEPKGLVQGYAMLGDDGAYEAAVSNLQERYGDTFIISNAYRDRLDAWPKISTKDSQGLRRLADFLRQCDTASRYVHHLRHLDDERESRKLMAKLPDWLVARWGRTVARYRQDTVAFPPFSIFARFVNDEATIACDPVTSFQMPKGERKLPTARAFGTDARKSNSKPSCSFCKGTHRLEDCSTFKVETLDSRKEFVKEQRLCFGCLKFGHVSKKCKIRSTCSLCKYKHPTVLHDESWRTTKAQPKDSKVQEEMQSSSHASANRFNIKAKTSSILPVWLSHGTAREQRLVYAMLDTQSDTTFILDKTKQDMGIKGKEVNLLLSTMTRADERVKSEKITGLKVKAFNSNKEISLPPTYTRSIMSANREHIPTPDVARSYPHLTEIAEFMMPLQDCEIGLLIGYDCAKALAPRAVILSSDENGPFGMQTDLGWSIIGTVDSNYQGSAEDPIGLSHRILGCEIPTELHGVNKHQKFDAVFSQSITAKEEITPSHILKLMEAGFNADTNERPYSQHDKKFLKVMEDGIHVADNGHYEMPLPFKMEEPLMPNNLFQAKKRLQGLRRKFTKDVVYHEHYTKVMDALIKNEYSEYVPEPMDYKKTVWYIPHHGVQQPNKLRVVFDCSAQYKGESLNEHLMTGPDMTNALAGVLCRFRMEKVAFMCDVKEMFHQFQVNKEHRDYLRFLWWPDGDYQQPVHHYRMKVHLFGAASSPGCANYGLKKTATDHKDKYGEAAANFVHNDFYVDDGLISVPTSAEAVDLIIQTRVLCKEGKLHLHKIVSNSREVMQAVPIEDRAKSVKELNLLHDELPIERALGLQWCIASDSFNFRITFADKPCTRRGVLSTVMSLYDPLGLIAPVTLRGRQIVQELCREGADWDDPLTDEMKMRWGKWRQDVICLQNVSIPRCYKPVEFKEVKSAQLHHFSDASTIGYGNCTYLRLQDVDGSVHTTLVMGKSRVAPIKHVTIPRLELMAAVVSTKISSFLEKELSALEAENYFWTDSNVVMGYVNNNERRFQVFVANRISQIKDRSSSSQWRHVDTKSNPADLASRGATVEQLMESNWLKGPAFLSKRSLPIHEGKSYDVPEDDPEVKKSCVSATSVVTTFDLERLERFSSWYQAKRAVANCGRFKAELRKRCKQRSQSATKPLCVEDLNQAQNDILRLVQEHCFPEEMQRLRDAPISKIPGTNHTRDYKRSMKRASHLYKLDPFVDERGVLRVGGRLRRSEGSFEVIHPAILPQKHHVTELIIRHCHQISHLGRGMTINELRGNGFWIIGCSTAVSKLIGKCVTCKRLRSATQSQKMSDLPRDRLEPAPPFSYSGMDCFGPWIIKEGRKEVKRYGLLFTCMASRAIHIETLNSMSTDSFINGLRRFISVRGPIRQLRSDRGTNFVGAENEFKKAWKEMDHEKVKDHLIKEHCDYFDFTFNFPSSSHMGGVWERQIGSVRRVLDALLYHNGQQLDDDSLRTLLCEAAAIVNSRPLTAEHLNEPTHLEPLTPNHLLTQKSRVILPPPGNFPREDVYAKKRWRRVQHLANEFWSRWRKEFLSQLQSRHKWTKPQRNMKVDDIVLMKDENIPRNSWPLGRIAKVFASDDGHVRKVKVAVGDPKLNRHGKRTSPLSYLDRPIHKLVLLVPQQDQV</sequence>
<dbReference type="PANTHER" id="PTHR47331:SF5">
    <property type="entry name" value="RIBONUCLEASE H"/>
    <property type="match status" value="1"/>
</dbReference>
<dbReference type="Pfam" id="PF05380">
    <property type="entry name" value="Peptidase_A17"/>
    <property type="match status" value="1"/>
</dbReference>
<dbReference type="Gene3D" id="1.10.340.70">
    <property type="match status" value="1"/>
</dbReference>
<dbReference type="Gene3D" id="3.30.70.270">
    <property type="match status" value="1"/>
</dbReference>
<dbReference type="InterPro" id="IPR036397">
    <property type="entry name" value="RNaseH_sf"/>
</dbReference>
<evidence type="ECO:0000313" key="3">
    <source>
        <dbReference type="EnsemblMetazoa" id="XP_003725633"/>
    </source>
</evidence>
<dbReference type="InterPro" id="IPR001584">
    <property type="entry name" value="Integrase_cat-core"/>
</dbReference>
<dbReference type="InterPro" id="IPR040676">
    <property type="entry name" value="DUF5641"/>
</dbReference>
<feature type="domain" description="Integrase catalytic" evidence="2">
    <location>
        <begin position="1422"/>
        <end position="1615"/>
    </location>
</feature>
<reference evidence="4" key="1">
    <citation type="submission" date="2015-02" db="EMBL/GenBank/DDBJ databases">
        <title>Genome sequencing for Strongylocentrotus purpuratus.</title>
        <authorList>
            <person name="Murali S."/>
            <person name="Liu Y."/>
            <person name="Vee V."/>
            <person name="English A."/>
            <person name="Wang M."/>
            <person name="Skinner E."/>
            <person name="Han Y."/>
            <person name="Muzny D.M."/>
            <person name="Worley K.C."/>
            <person name="Gibbs R.A."/>
        </authorList>
    </citation>
    <scope>NUCLEOTIDE SEQUENCE</scope>
</reference>
<reference evidence="3" key="2">
    <citation type="submission" date="2021-01" db="UniProtKB">
        <authorList>
            <consortium name="EnsemblMetazoa"/>
        </authorList>
    </citation>
    <scope>IDENTIFICATION</scope>
</reference>
<dbReference type="InterPro" id="IPR008042">
    <property type="entry name" value="Retrotrans_Pao"/>
</dbReference>
<accession>A0A7M7GFI8</accession>
<dbReference type="OrthoDB" id="10025024at2759"/>
<dbReference type="Gene3D" id="3.30.420.10">
    <property type="entry name" value="Ribonuclease H-like superfamily/Ribonuclease H"/>
    <property type="match status" value="1"/>
</dbReference>
<dbReference type="InParanoid" id="A0A7M7GFI8"/>
<evidence type="ECO:0000313" key="4">
    <source>
        <dbReference type="Proteomes" id="UP000007110"/>
    </source>
</evidence>
<dbReference type="InterPro" id="IPR043502">
    <property type="entry name" value="DNA/RNA_pol_sf"/>
</dbReference>
<dbReference type="OMA" id="THENRQF"/>
<dbReference type="Proteomes" id="UP000007110">
    <property type="component" value="Unassembled WGS sequence"/>
</dbReference>
<dbReference type="InterPro" id="IPR012337">
    <property type="entry name" value="RNaseH-like_sf"/>
</dbReference>
<dbReference type="GeneID" id="100892397"/>
<dbReference type="PROSITE" id="PS50994">
    <property type="entry name" value="INTEGRASE"/>
    <property type="match status" value="1"/>
</dbReference>
<dbReference type="Pfam" id="PF18701">
    <property type="entry name" value="DUF5641"/>
    <property type="match status" value="1"/>
</dbReference>
<feature type="region of interest" description="Disordered" evidence="1">
    <location>
        <begin position="358"/>
        <end position="379"/>
    </location>
</feature>
<dbReference type="PANTHER" id="PTHR47331">
    <property type="entry name" value="PHD-TYPE DOMAIN-CONTAINING PROTEIN"/>
    <property type="match status" value="1"/>
</dbReference>
<organism evidence="3 4">
    <name type="scientific">Strongylocentrotus purpuratus</name>
    <name type="common">Purple sea urchin</name>
    <dbReference type="NCBI Taxonomy" id="7668"/>
    <lineage>
        <taxon>Eukaryota</taxon>
        <taxon>Metazoa</taxon>
        <taxon>Echinodermata</taxon>
        <taxon>Eleutherozoa</taxon>
        <taxon>Echinozoa</taxon>
        <taxon>Echinoidea</taxon>
        <taxon>Euechinoidea</taxon>
        <taxon>Echinacea</taxon>
        <taxon>Camarodonta</taxon>
        <taxon>Echinidea</taxon>
        <taxon>Strongylocentrotidae</taxon>
        <taxon>Strongylocentrotus</taxon>
    </lineage>
</organism>
<dbReference type="EnsemblMetazoa" id="XM_003725585">
    <property type="protein sequence ID" value="XP_003725633"/>
    <property type="gene ID" value="LOC100892397"/>
</dbReference>
<dbReference type="InterPro" id="IPR043128">
    <property type="entry name" value="Rev_trsase/Diguanyl_cyclase"/>
</dbReference>
<dbReference type="Pfam" id="PF03564">
    <property type="entry name" value="DUF1759"/>
    <property type="match status" value="1"/>
</dbReference>
<dbReference type="GO" id="GO:0003676">
    <property type="term" value="F:nucleic acid binding"/>
    <property type="evidence" value="ECO:0007669"/>
    <property type="project" value="InterPro"/>
</dbReference>
<evidence type="ECO:0000256" key="1">
    <source>
        <dbReference type="SAM" id="MobiDB-lite"/>
    </source>
</evidence>
<proteinExistence type="predicted"/>
<keyword evidence="4" id="KW-1185">Reference proteome</keyword>
<protein>
    <recommendedName>
        <fullName evidence="2">Integrase catalytic domain-containing protein</fullName>
    </recommendedName>
</protein>
<dbReference type="KEGG" id="spu:100892397"/>
<dbReference type="CDD" id="cd01644">
    <property type="entry name" value="RT_pepA17"/>
    <property type="match status" value="1"/>
</dbReference>
<evidence type="ECO:0000259" key="2">
    <source>
        <dbReference type="PROSITE" id="PS50994"/>
    </source>
</evidence>